<dbReference type="RefSeq" id="WP_370372754.1">
    <property type="nucleotide sequence ID" value="NZ_BSFE01000011.1"/>
</dbReference>
<sequence length="634" mass="69979">MAASAALGGAASAGLLPAWAQSAGATNLNGIRPLSGDVFDLTIGRSTAVIDGQVGGAITINDQLPAPLLRWREGDEVTLRVHNTLDEDTSIHWHGLLLPFQMDGVPGVTFPGIRPGETFTYRFPIRQAGTYWYHSHSGLQEQMGHYGPIIIEPAGADPVAYDREYVVVLSDYTFEGPHRVFEKLMKVSDTYNFQQRTLSDFVEASRQNGLLAALRDRSMWGQMRMSPTDISDVTAATLEYLVNGHGPQDNWTGLFSPGERVRLRFINASAMTIFNVRFPDLPMTIVQSDGLNVQPVETDEFQIGVAETYDVIVQPREGRAYTMMCESIDRSGFARATLSPRIGMTAPVPPLRPRPTLTMQDMGMDHGAMGHAGHTSQSMDHSAMGHAPMASQASPSAHGEHGGHNSAGNEGHTMMNSPETGGPQRHDHPGGPGVANMAMQPTSRLHEPGAGLADVGHRVLVYTDLKSLDRNPDTRPPGREVEVHLTSNMERYMWSFDGRRWSEVVDPIQFRQGERVRLTMVNDTMMPHPIHLHGMFFDVVNGESDHKPRKHTITVKPGEKLSVDVTPEDVGDWAFHCHLLYHMHAGMFQVVSVMPGEAHHQMHRHQDHNQPDGSREAGGRHEQHGAHRQHGDHQ</sequence>
<feature type="domain" description="Plastocyanin-like" evidence="8">
    <location>
        <begin position="45"/>
        <end position="154"/>
    </location>
</feature>
<feature type="domain" description="Plastocyanin-like" evidence="6">
    <location>
        <begin position="234"/>
        <end position="326"/>
    </location>
</feature>
<feature type="region of interest" description="Disordered" evidence="4">
    <location>
        <begin position="598"/>
        <end position="634"/>
    </location>
</feature>
<evidence type="ECO:0000259" key="6">
    <source>
        <dbReference type="Pfam" id="PF00394"/>
    </source>
</evidence>
<dbReference type="PANTHER" id="PTHR11709:SF394">
    <property type="entry name" value="FI03373P-RELATED"/>
    <property type="match status" value="1"/>
</dbReference>
<dbReference type="Pfam" id="PF07732">
    <property type="entry name" value="Cu-oxidase_3"/>
    <property type="match status" value="1"/>
</dbReference>
<dbReference type="InterPro" id="IPR006376">
    <property type="entry name" value="Cu-R_CopA"/>
</dbReference>
<evidence type="ECO:0000313" key="9">
    <source>
        <dbReference type="EMBL" id="GLK53460.1"/>
    </source>
</evidence>
<dbReference type="GO" id="GO:0016491">
    <property type="term" value="F:oxidoreductase activity"/>
    <property type="evidence" value="ECO:0007669"/>
    <property type="project" value="UniProtKB-KW"/>
</dbReference>
<dbReference type="Pfam" id="PF00394">
    <property type="entry name" value="Cu-oxidase"/>
    <property type="match status" value="1"/>
</dbReference>
<dbReference type="GO" id="GO:0042597">
    <property type="term" value="C:periplasmic space"/>
    <property type="evidence" value="ECO:0007669"/>
    <property type="project" value="InterPro"/>
</dbReference>
<evidence type="ECO:0000256" key="1">
    <source>
        <dbReference type="ARBA" id="ARBA00022723"/>
    </source>
</evidence>
<feature type="chain" id="PRO_5040994949" evidence="5">
    <location>
        <begin position="21"/>
        <end position="634"/>
    </location>
</feature>
<dbReference type="NCBIfam" id="TIGR01480">
    <property type="entry name" value="copper_res_A"/>
    <property type="match status" value="1"/>
</dbReference>
<dbReference type="SUPFAM" id="SSF49503">
    <property type="entry name" value="Cupredoxins"/>
    <property type="match status" value="3"/>
</dbReference>
<keyword evidence="5" id="KW-0732">Signal</keyword>
<comment type="caution">
    <text evidence="9">The sequence shown here is derived from an EMBL/GenBank/DDBJ whole genome shotgun (WGS) entry which is preliminary data.</text>
</comment>
<evidence type="ECO:0000259" key="7">
    <source>
        <dbReference type="Pfam" id="PF07731"/>
    </source>
</evidence>
<keyword evidence="1" id="KW-0479">Metal-binding</keyword>
<dbReference type="InterPro" id="IPR034279">
    <property type="entry name" value="CuRO_3_CopA"/>
</dbReference>
<dbReference type="InterPro" id="IPR001117">
    <property type="entry name" value="Cu-oxidase_2nd"/>
</dbReference>
<dbReference type="InterPro" id="IPR008972">
    <property type="entry name" value="Cupredoxin"/>
</dbReference>
<dbReference type="PROSITE" id="PS00080">
    <property type="entry name" value="MULTICOPPER_OXIDASE2"/>
    <property type="match status" value="1"/>
</dbReference>
<dbReference type="GO" id="GO:0005507">
    <property type="term" value="F:copper ion binding"/>
    <property type="evidence" value="ECO:0007669"/>
    <property type="project" value="InterPro"/>
</dbReference>
<feature type="compositionally biased region" description="Low complexity" evidence="4">
    <location>
        <begin position="365"/>
        <end position="374"/>
    </location>
</feature>
<feature type="domain" description="Plastocyanin-like" evidence="7">
    <location>
        <begin position="475"/>
        <end position="596"/>
    </location>
</feature>
<evidence type="ECO:0000259" key="8">
    <source>
        <dbReference type="Pfam" id="PF07732"/>
    </source>
</evidence>
<organism evidence="9 10">
    <name type="scientific">Maricaulis virginensis</name>
    <dbReference type="NCBI Taxonomy" id="144022"/>
    <lineage>
        <taxon>Bacteria</taxon>
        <taxon>Pseudomonadati</taxon>
        <taxon>Pseudomonadota</taxon>
        <taxon>Alphaproteobacteria</taxon>
        <taxon>Maricaulales</taxon>
        <taxon>Maricaulaceae</taxon>
        <taxon>Maricaulis</taxon>
    </lineage>
</organism>
<dbReference type="InterPro" id="IPR034284">
    <property type="entry name" value="CuRO_1_CopA"/>
</dbReference>
<feature type="signal peptide" evidence="5">
    <location>
        <begin position="1"/>
        <end position="20"/>
    </location>
</feature>
<protein>
    <submittedName>
        <fullName evidence="9">Multicopper oxidase PcoA</fullName>
    </submittedName>
</protein>
<reference evidence="9" key="1">
    <citation type="journal article" date="2014" name="Int. J. Syst. Evol. Microbiol.">
        <title>Complete genome sequence of Corynebacterium casei LMG S-19264T (=DSM 44701T), isolated from a smear-ripened cheese.</title>
        <authorList>
            <consortium name="US DOE Joint Genome Institute (JGI-PGF)"/>
            <person name="Walter F."/>
            <person name="Albersmeier A."/>
            <person name="Kalinowski J."/>
            <person name="Ruckert C."/>
        </authorList>
    </citation>
    <scope>NUCLEOTIDE SEQUENCE</scope>
    <source>
        <strain evidence="9">VKM B-1513</strain>
    </source>
</reference>
<evidence type="ECO:0000256" key="3">
    <source>
        <dbReference type="ARBA" id="ARBA00023008"/>
    </source>
</evidence>
<dbReference type="EMBL" id="BSFE01000011">
    <property type="protein sequence ID" value="GLK53460.1"/>
    <property type="molecule type" value="Genomic_DNA"/>
</dbReference>
<dbReference type="CDD" id="cd13848">
    <property type="entry name" value="CuRO_1_CopA"/>
    <property type="match status" value="1"/>
</dbReference>
<dbReference type="PROSITE" id="PS00079">
    <property type="entry name" value="MULTICOPPER_OXIDASE1"/>
    <property type="match status" value="1"/>
</dbReference>
<name>A0A9W6IQN9_9PROT</name>
<gene>
    <name evidence="9" type="ORF">GCM10017621_29680</name>
</gene>
<evidence type="ECO:0000256" key="2">
    <source>
        <dbReference type="ARBA" id="ARBA00023002"/>
    </source>
</evidence>
<dbReference type="PANTHER" id="PTHR11709">
    <property type="entry name" value="MULTI-COPPER OXIDASE"/>
    <property type="match status" value="1"/>
</dbReference>
<keyword evidence="2" id="KW-0560">Oxidoreductase</keyword>
<keyword evidence="3" id="KW-0186">Copper</keyword>
<feature type="region of interest" description="Disordered" evidence="4">
    <location>
        <begin position="365"/>
        <end position="439"/>
    </location>
</feature>
<dbReference type="CDD" id="cd13896">
    <property type="entry name" value="CuRO_3_CopA"/>
    <property type="match status" value="1"/>
</dbReference>
<dbReference type="AlphaFoldDB" id="A0A9W6IQN9"/>
<keyword evidence="10" id="KW-1185">Reference proteome</keyword>
<evidence type="ECO:0000256" key="5">
    <source>
        <dbReference type="SAM" id="SignalP"/>
    </source>
</evidence>
<accession>A0A9W6IQN9</accession>
<proteinExistence type="predicted"/>
<reference evidence="9" key="2">
    <citation type="submission" date="2023-01" db="EMBL/GenBank/DDBJ databases">
        <authorList>
            <person name="Sun Q."/>
            <person name="Evtushenko L."/>
        </authorList>
    </citation>
    <scope>NUCLEOTIDE SEQUENCE</scope>
    <source>
        <strain evidence="9">VKM B-1513</strain>
    </source>
</reference>
<dbReference type="InterPro" id="IPR011707">
    <property type="entry name" value="Cu-oxidase-like_N"/>
</dbReference>
<dbReference type="Gene3D" id="2.60.40.420">
    <property type="entry name" value="Cupredoxins - blue copper proteins"/>
    <property type="match status" value="3"/>
</dbReference>
<dbReference type="Pfam" id="PF07731">
    <property type="entry name" value="Cu-oxidase_2"/>
    <property type="match status" value="1"/>
</dbReference>
<dbReference type="Proteomes" id="UP001143486">
    <property type="component" value="Unassembled WGS sequence"/>
</dbReference>
<dbReference type="CDD" id="cd13874">
    <property type="entry name" value="CuRO_2_CopA"/>
    <property type="match status" value="1"/>
</dbReference>
<dbReference type="InterPro" id="IPR002355">
    <property type="entry name" value="Cu_oxidase_Cu_BS"/>
</dbReference>
<feature type="compositionally biased region" description="Basic and acidic residues" evidence="4">
    <location>
        <begin position="607"/>
        <end position="634"/>
    </location>
</feature>
<dbReference type="InterPro" id="IPR033138">
    <property type="entry name" value="Cu_oxidase_CS"/>
</dbReference>
<dbReference type="InterPro" id="IPR034282">
    <property type="entry name" value="CuRO_2_CopA"/>
</dbReference>
<evidence type="ECO:0000256" key="4">
    <source>
        <dbReference type="SAM" id="MobiDB-lite"/>
    </source>
</evidence>
<dbReference type="InterPro" id="IPR045087">
    <property type="entry name" value="Cu-oxidase_fam"/>
</dbReference>
<evidence type="ECO:0000313" key="10">
    <source>
        <dbReference type="Proteomes" id="UP001143486"/>
    </source>
</evidence>
<dbReference type="InterPro" id="IPR011706">
    <property type="entry name" value="Cu-oxidase_C"/>
</dbReference>